<dbReference type="OrthoDB" id="5178111at2"/>
<dbReference type="RefSeq" id="WP_047262726.1">
    <property type="nucleotide sequence ID" value="NZ_CP011542.1"/>
</dbReference>
<gene>
    <name evidence="3" type="ORF">CMUST_12225</name>
</gene>
<evidence type="ECO:0000259" key="2">
    <source>
        <dbReference type="Pfam" id="PF26572"/>
    </source>
</evidence>
<dbReference type="KEGG" id="cmv:CMUST_12225"/>
<dbReference type="Pfam" id="PF26572">
    <property type="entry name" value="DUF8185"/>
    <property type="match status" value="1"/>
</dbReference>
<sequence length="206" mass="22337">MSDEIIQLTPFDQGINALLRRVAALDESALARFKQLDSGVEVFVSTPFGVLASRRVAGTITRDGSVVKAATFVAEEFRAPAVDVIWDAGELPPAAGFQLVDVIPSDVVFRLNQSGKDLARQFSSALGPPQSLLNQTVLTATNGDMTAEIPMRMIFALNALGFIPGESAPPEIPRQLRVSRTGRWVRVDAPFGSVYLCERINLLVIR</sequence>
<proteinExistence type="predicted"/>
<evidence type="ECO:0000313" key="3">
    <source>
        <dbReference type="EMBL" id="AKK06754.1"/>
    </source>
</evidence>
<dbReference type="Proteomes" id="UP000035199">
    <property type="component" value="Chromosome"/>
</dbReference>
<reference evidence="3 4" key="1">
    <citation type="journal article" date="2015" name="Genome Announc.">
        <title>Complete Genome Sequence of the Type Strain Corynebacterium mustelae DSM 45274, Isolated from Various Tissues of a Male Ferret with Lethal Sepsis.</title>
        <authorList>
            <person name="Ruckert C."/>
            <person name="Eimer J."/>
            <person name="Winkler A."/>
            <person name="Tauch A."/>
        </authorList>
    </citation>
    <scope>NUCLEOTIDE SEQUENCE [LARGE SCALE GENOMIC DNA]</scope>
    <source>
        <strain evidence="3 4">DSM 45274</strain>
    </source>
</reference>
<protein>
    <submittedName>
        <fullName evidence="3">Uncharacterized protein</fullName>
    </submittedName>
</protein>
<feature type="domain" description="DUF8010" evidence="1">
    <location>
        <begin position="15"/>
        <end position="75"/>
    </location>
</feature>
<dbReference type="EMBL" id="CP011542">
    <property type="protein sequence ID" value="AKK06754.1"/>
    <property type="molecule type" value="Genomic_DNA"/>
</dbReference>
<evidence type="ECO:0000313" key="4">
    <source>
        <dbReference type="Proteomes" id="UP000035199"/>
    </source>
</evidence>
<dbReference type="Pfam" id="PF26035">
    <property type="entry name" value="DUF8010"/>
    <property type="match status" value="1"/>
</dbReference>
<dbReference type="AlphaFoldDB" id="A0A0G3H020"/>
<organism evidence="3 4">
    <name type="scientific">Corynebacterium mustelae</name>
    <dbReference type="NCBI Taxonomy" id="571915"/>
    <lineage>
        <taxon>Bacteria</taxon>
        <taxon>Bacillati</taxon>
        <taxon>Actinomycetota</taxon>
        <taxon>Actinomycetes</taxon>
        <taxon>Mycobacteriales</taxon>
        <taxon>Corynebacteriaceae</taxon>
        <taxon>Corynebacterium</taxon>
    </lineage>
</organism>
<dbReference type="InterPro" id="IPR058323">
    <property type="entry name" value="DUF8010"/>
</dbReference>
<dbReference type="InterPro" id="IPR058498">
    <property type="entry name" value="DUF8185"/>
</dbReference>
<keyword evidence="4" id="KW-1185">Reference proteome</keyword>
<dbReference type="PATRIC" id="fig|571915.4.peg.2610"/>
<evidence type="ECO:0000259" key="1">
    <source>
        <dbReference type="Pfam" id="PF26035"/>
    </source>
</evidence>
<dbReference type="STRING" id="571915.CMUST_12225"/>
<accession>A0A0G3H020</accession>
<reference evidence="4" key="2">
    <citation type="submission" date="2015-05" db="EMBL/GenBank/DDBJ databases">
        <title>Complete genome sequence of Corynebacterium mustelae DSM 45274, isolated from various tissues of a male ferret with lethal sepsis.</title>
        <authorList>
            <person name="Ruckert C."/>
            <person name="Albersmeier A."/>
            <person name="Winkler A."/>
            <person name="Tauch A."/>
        </authorList>
    </citation>
    <scope>NUCLEOTIDE SEQUENCE [LARGE SCALE GENOMIC DNA]</scope>
    <source>
        <strain evidence="4">DSM 45274</strain>
    </source>
</reference>
<name>A0A0G3H020_9CORY</name>
<feature type="domain" description="DUF8185" evidence="2">
    <location>
        <begin position="92"/>
        <end position="196"/>
    </location>
</feature>